<dbReference type="EMBL" id="SNXE01000005">
    <property type="protein sequence ID" value="TDP09246.1"/>
    <property type="molecule type" value="Genomic_DNA"/>
</dbReference>
<evidence type="ECO:0000313" key="2">
    <source>
        <dbReference type="Proteomes" id="UP000295357"/>
    </source>
</evidence>
<dbReference type="AlphaFoldDB" id="A0A4R6N357"/>
<accession>A0A4R6N357</accession>
<keyword evidence="2" id="KW-1185">Reference proteome</keyword>
<reference evidence="1 2" key="1">
    <citation type="submission" date="2019-03" db="EMBL/GenBank/DDBJ databases">
        <title>Genomic Encyclopedia of Type Strains, Phase IV (KMG-IV): sequencing the most valuable type-strain genomes for metagenomic binning, comparative biology and taxonomic classification.</title>
        <authorList>
            <person name="Goeker M."/>
        </authorList>
    </citation>
    <scope>NUCLEOTIDE SEQUENCE [LARGE SCALE GENOMIC DNA]</scope>
    <source>
        <strain evidence="1 2">DSM 25082</strain>
    </source>
</reference>
<dbReference type="Gene3D" id="3.10.450.50">
    <property type="match status" value="1"/>
</dbReference>
<protein>
    <recommendedName>
        <fullName evidence="3">SnoaL-like protein</fullName>
    </recommendedName>
</protein>
<gene>
    <name evidence="1" type="ORF">DFR39_10584</name>
</gene>
<dbReference type="InterPro" id="IPR032710">
    <property type="entry name" value="NTF2-like_dom_sf"/>
</dbReference>
<dbReference type="SUPFAM" id="SSF54427">
    <property type="entry name" value="NTF2-like"/>
    <property type="match status" value="1"/>
</dbReference>
<evidence type="ECO:0008006" key="3">
    <source>
        <dbReference type="Google" id="ProtNLM"/>
    </source>
</evidence>
<sequence>MTLQEAQAFFTRYREAFNAGDGEAVADLWHSPSAIADSREGLGRVSWWAEDVPMRANMQALCAVYRDLGPHAWSFEIRDHIPLGANHGFSHVAWTLRRAGDELPLQQFCTGYQLARLAHGWRVLFCTAYQEDLSETRKHVAQ</sequence>
<dbReference type="RefSeq" id="WP_133603873.1">
    <property type="nucleotide sequence ID" value="NZ_JAUFPJ010000003.1"/>
</dbReference>
<evidence type="ECO:0000313" key="1">
    <source>
        <dbReference type="EMBL" id="TDP09246.1"/>
    </source>
</evidence>
<organism evidence="1 2">
    <name type="scientific">Roseateles asaccharophilus</name>
    <dbReference type="NCBI Taxonomy" id="582607"/>
    <lineage>
        <taxon>Bacteria</taxon>
        <taxon>Pseudomonadati</taxon>
        <taxon>Pseudomonadota</taxon>
        <taxon>Betaproteobacteria</taxon>
        <taxon>Burkholderiales</taxon>
        <taxon>Sphaerotilaceae</taxon>
        <taxon>Roseateles</taxon>
    </lineage>
</organism>
<proteinExistence type="predicted"/>
<dbReference type="Proteomes" id="UP000295357">
    <property type="component" value="Unassembled WGS sequence"/>
</dbReference>
<dbReference type="OrthoDB" id="8592202at2"/>
<name>A0A4R6N357_9BURK</name>
<comment type="caution">
    <text evidence="1">The sequence shown here is derived from an EMBL/GenBank/DDBJ whole genome shotgun (WGS) entry which is preliminary data.</text>
</comment>